<evidence type="ECO:0000313" key="1">
    <source>
        <dbReference type="EMBL" id="KOM56018.1"/>
    </source>
</evidence>
<name>A0A0L9VM25_PHAAN</name>
<sequence>MKKADNEEKLVHQDSMHEVVKDIKENEVIGIEAPYSRRRLLMDATEDIN</sequence>
<accession>A0A0L9VM25</accession>
<evidence type="ECO:0000313" key="2">
    <source>
        <dbReference type="Proteomes" id="UP000053144"/>
    </source>
</evidence>
<dbReference type="Proteomes" id="UP000053144">
    <property type="component" value="Chromosome 10"/>
</dbReference>
<dbReference type="EMBL" id="CM003380">
    <property type="protein sequence ID" value="KOM56018.1"/>
    <property type="molecule type" value="Genomic_DNA"/>
</dbReference>
<reference evidence="2" key="1">
    <citation type="journal article" date="2015" name="Proc. Natl. Acad. Sci. U.S.A.">
        <title>Genome sequencing of adzuki bean (Vigna angularis) provides insight into high starch and low fat accumulation and domestication.</title>
        <authorList>
            <person name="Yang K."/>
            <person name="Tian Z."/>
            <person name="Chen C."/>
            <person name="Luo L."/>
            <person name="Zhao B."/>
            <person name="Wang Z."/>
            <person name="Yu L."/>
            <person name="Li Y."/>
            <person name="Sun Y."/>
            <person name="Li W."/>
            <person name="Chen Y."/>
            <person name="Li Y."/>
            <person name="Zhang Y."/>
            <person name="Ai D."/>
            <person name="Zhao J."/>
            <person name="Shang C."/>
            <person name="Ma Y."/>
            <person name="Wu B."/>
            <person name="Wang M."/>
            <person name="Gao L."/>
            <person name="Sun D."/>
            <person name="Zhang P."/>
            <person name="Guo F."/>
            <person name="Wang W."/>
            <person name="Li Y."/>
            <person name="Wang J."/>
            <person name="Varshney R.K."/>
            <person name="Wang J."/>
            <person name="Ling H.Q."/>
            <person name="Wan P."/>
        </authorList>
    </citation>
    <scope>NUCLEOTIDE SEQUENCE</scope>
    <source>
        <strain evidence="2">cv. Jingnong 6</strain>
    </source>
</reference>
<protein>
    <submittedName>
        <fullName evidence="1">Uncharacterized protein</fullName>
    </submittedName>
</protein>
<proteinExistence type="predicted"/>
<dbReference type="AlphaFoldDB" id="A0A0L9VM25"/>
<gene>
    <name evidence="1" type="ORF">LR48_Vigan10g191000</name>
</gene>
<organism evidence="1 2">
    <name type="scientific">Phaseolus angularis</name>
    <name type="common">Azuki bean</name>
    <name type="synonym">Vigna angularis</name>
    <dbReference type="NCBI Taxonomy" id="3914"/>
    <lineage>
        <taxon>Eukaryota</taxon>
        <taxon>Viridiplantae</taxon>
        <taxon>Streptophyta</taxon>
        <taxon>Embryophyta</taxon>
        <taxon>Tracheophyta</taxon>
        <taxon>Spermatophyta</taxon>
        <taxon>Magnoliopsida</taxon>
        <taxon>eudicotyledons</taxon>
        <taxon>Gunneridae</taxon>
        <taxon>Pentapetalae</taxon>
        <taxon>rosids</taxon>
        <taxon>fabids</taxon>
        <taxon>Fabales</taxon>
        <taxon>Fabaceae</taxon>
        <taxon>Papilionoideae</taxon>
        <taxon>50 kb inversion clade</taxon>
        <taxon>NPAAA clade</taxon>
        <taxon>indigoferoid/millettioid clade</taxon>
        <taxon>Phaseoleae</taxon>
        <taxon>Vigna</taxon>
    </lineage>
</organism>
<dbReference type="Gramene" id="KOM56018">
    <property type="protein sequence ID" value="KOM56018"/>
    <property type="gene ID" value="LR48_Vigan10g191000"/>
</dbReference>